<organism evidence="2 3">
    <name type="scientific">Marchantia polymorpha</name>
    <name type="common">Common liverwort</name>
    <name type="synonym">Marchantia aquatica</name>
    <dbReference type="NCBI Taxonomy" id="3197"/>
    <lineage>
        <taxon>Eukaryota</taxon>
        <taxon>Viridiplantae</taxon>
        <taxon>Streptophyta</taxon>
        <taxon>Embryophyta</taxon>
        <taxon>Marchantiophyta</taxon>
        <taxon>Marchantiopsida</taxon>
        <taxon>Marchantiidae</taxon>
        <taxon>Marchantiales</taxon>
        <taxon>Marchantiaceae</taxon>
        <taxon>Marchantia</taxon>
    </lineage>
</organism>
<reference evidence="3" key="1">
    <citation type="journal article" date="2017" name="Cell">
        <title>Insights into land plant evolution garnered from the Marchantia polymorpha genome.</title>
        <authorList>
            <person name="Bowman J.L."/>
            <person name="Kohchi T."/>
            <person name="Yamato K.T."/>
            <person name="Jenkins J."/>
            <person name="Shu S."/>
            <person name="Ishizaki K."/>
            <person name="Yamaoka S."/>
            <person name="Nishihama R."/>
            <person name="Nakamura Y."/>
            <person name="Berger F."/>
            <person name="Adam C."/>
            <person name="Aki S.S."/>
            <person name="Althoff F."/>
            <person name="Araki T."/>
            <person name="Arteaga-Vazquez M.A."/>
            <person name="Balasubrmanian S."/>
            <person name="Barry K."/>
            <person name="Bauer D."/>
            <person name="Boehm C.R."/>
            <person name="Briginshaw L."/>
            <person name="Caballero-Perez J."/>
            <person name="Catarino B."/>
            <person name="Chen F."/>
            <person name="Chiyoda S."/>
            <person name="Chovatia M."/>
            <person name="Davies K.M."/>
            <person name="Delmans M."/>
            <person name="Demura T."/>
            <person name="Dierschke T."/>
            <person name="Dolan L."/>
            <person name="Dorantes-Acosta A.E."/>
            <person name="Eklund D.M."/>
            <person name="Florent S.N."/>
            <person name="Flores-Sandoval E."/>
            <person name="Fujiyama A."/>
            <person name="Fukuzawa H."/>
            <person name="Galik B."/>
            <person name="Grimanelli D."/>
            <person name="Grimwood J."/>
            <person name="Grossniklaus U."/>
            <person name="Hamada T."/>
            <person name="Haseloff J."/>
            <person name="Hetherington A.J."/>
            <person name="Higo A."/>
            <person name="Hirakawa Y."/>
            <person name="Hundley H.N."/>
            <person name="Ikeda Y."/>
            <person name="Inoue K."/>
            <person name="Inoue S.I."/>
            <person name="Ishida S."/>
            <person name="Jia Q."/>
            <person name="Kakita M."/>
            <person name="Kanazawa T."/>
            <person name="Kawai Y."/>
            <person name="Kawashima T."/>
            <person name="Kennedy M."/>
            <person name="Kinose K."/>
            <person name="Kinoshita T."/>
            <person name="Kohara Y."/>
            <person name="Koide E."/>
            <person name="Komatsu K."/>
            <person name="Kopischke S."/>
            <person name="Kubo M."/>
            <person name="Kyozuka J."/>
            <person name="Lagercrantz U."/>
            <person name="Lin S.S."/>
            <person name="Lindquist E."/>
            <person name="Lipzen A.M."/>
            <person name="Lu C.W."/>
            <person name="De Luna E."/>
            <person name="Martienssen R.A."/>
            <person name="Minamino N."/>
            <person name="Mizutani M."/>
            <person name="Mizutani M."/>
            <person name="Mochizuki N."/>
            <person name="Monte I."/>
            <person name="Mosher R."/>
            <person name="Nagasaki H."/>
            <person name="Nakagami H."/>
            <person name="Naramoto S."/>
            <person name="Nishitani K."/>
            <person name="Ohtani M."/>
            <person name="Okamoto T."/>
            <person name="Okumura M."/>
            <person name="Phillips J."/>
            <person name="Pollak B."/>
            <person name="Reinders A."/>
            <person name="Rovekamp M."/>
            <person name="Sano R."/>
            <person name="Sawa S."/>
            <person name="Schmid M.W."/>
            <person name="Shirakawa M."/>
            <person name="Solano R."/>
            <person name="Spunde A."/>
            <person name="Suetsugu N."/>
            <person name="Sugano S."/>
            <person name="Sugiyama A."/>
            <person name="Sun R."/>
            <person name="Suzuki Y."/>
            <person name="Takenaka M."/>
            <person name="Takezawa D."/>
            <person name="Tomogane H."/>
            <person name="Tsuzuki M."/>
            <person name="Ueda T."/>
            <person name="Umeda M."/>
            <person name="Ward J.M."/>
            <person name="Watanabe Y."/>
            <person name="Yazaki K."/>
            <person name="Yokoyama R."/>
            <person name="Yoshitake Y."/>
            <person name="Yotsui I."/>
            <person name="Zachgo S."/>
            <person name="Schmutz J."/>
        </authorList>
    </citation>
    <scope>NUCLEOTIDE SEQUENCE [LARGE SCALE GENOMIC DNA]</scope>
    <source>
        <strain evidence="3">Tak-1</strain>
    </source>
</reference>
<evidence type="ECO:0000313" key="2">
    <source>
        <dbReference type="EMBL" id="PTQ38947.1"/>
    </source>
</evidence>
<evidence type="ECO:0000256" key="1">
    <source>
        <dbReference type="SAM" id="MobiDB-lite"/>
    </source>
</evidence>
<dbReference type="Proteomes" id="UP000244005">
    <property type="component" value="Unassembled WGS sequence"/>
</dbReference>
<feature type="region of interest" description="Disordered" evidence="1">
    <location>
        <begin position="43"/>
        <end position="68"/>
    </location>
</feature>
<proteinExistence type="predicted"/>
<protein>
    <submittedName>
        <fullName evidence="2">Uncharacterized protein</fullName>
    </submittedName>
</protein>
<gene>
    <name evidence="2" type="ORF">MARPO_0048s0060</name>
</gene>
<evidence type="ECO:0000313" key="3">
    <source>
        <dbReference type="Proteomes" id="UP000244005"/>
    </source>
</evidence>
<accession>A0A2R6WYL1</accession>
<keyword evidence="3" id="KW-1185">Reference proteome</keyword>
<dbReference type="EMBL" id="KZ772720">
    <property type="protein sequence ID" value="PTQ38947.1"/>
    <property type="molecule type" value="Genomic_DNA"/>
</dbReference>
<name>A0A2R6WYL1_MARPO</name>
<sequence>MEYTVRRRWSVDESVYRQLLSTLCTTLLCCRLIRSEGDFITVSSDKSRDTSKCRQKRDRQNRSSPNMKMKQLSITSCGDELRILVKFVCV</sequence>
<dbReference type="Gramene" id="Mp5g10120.1">
    <property type="protein sequence ID" value="Mp5g10120.1.cds1"/>
    <property type="gene ID" value="Mp5g10120"/>
</dbReference>
<dbReference type="AlphaFoldDB" id="A0A2R6WYL1"/>